<dbReference type="Pfam" id="PF01557">
    <property type="entry name" value="FAA_hydrolase"/>
    <property type="match status" value="1"/>
</dbReference>
<name>A0AA41WB40_9BACT</name>
<dbReference type="InterPro" id="IPR011234">
    <property type="entry name" value="Fumarylacetoacetase-like_C"/>
</dbReference>
<dbReference type="GO" id="GO:0016853">
    <property type="term" value="F:isomerase activity"/>
    <property type="evidence" value="ECO:0007669"/>
    <property type="project" value="UniProtKB-ARBA"/>
</dbReference>
<dbReference type="PANTHER" id="PTHR11820">
    <property type="entry name" value="ACYLPYRUVASE"/>
    <property type="match status" value="1"/>
</dbReference>
<dbReference type="InterPro" id="IPR036663">
    <property type="entry name" value="Fumarylacetoacetase_C_sf"/>
</dbReference>
<comment type="similarity">
    <text evidence="1">Belongs to the FAH family.</text>
</comment>
<dbReference type="GO" id="GO:0018773">
    <property type="term" value="F:acetylpyruvate hydrolase activity"/>
    <property type="evidence" value="ECO:0007669"/>
    <property type="project" value="TreeGrafter"/>
</dbReference>
<accession>A0AA41WB40</accession>
<dbReference type="PANTHER" id="PTHR11820:SF7">
    <property type="entry name" value="ACYLPYRUVASE FAHD1, MITOCHONDRIAL"/>
    <property type="match status" value="1"/>
</dbReference>
<comment type="caution">
    <text evidence="4">The sequence shown here is derived from an EMBL/GenBank/DDBJ whole genome shotgun (WGS) entry which is preliminary data.</text>
</comment>
<protein>
    <submittedName>
        <fullName evidence="4">Fumarylacetoacetate hydrolase family protein</fullName>
    </submittedName>
</protein>
<organism evidence="4 5">
    <name type="scientific">Thermalbibacter longus</name>
    <dbReference type="NCBI Taxonomy" id="2951981"/>
    <lineage>
        <taxon>Bacteria</taxon>
        <taxon>Pseudomonadati</taxon>
        <taxon>Thermomicrobiota</taxon>
        <taxon>Thermomicrobia</taxon>
        <taxon>Thermomicrobiales</taxon>
        <taxon>Thermomicrobiaceae</taxon>
        <taxon>Thermalbibacter</taxon>
    </lineage>
</organism>
<dbReference type="SUPFAM" id="SSF56529">
    <property type="entry name" value="FAH"/>
    <property type="match status" value="1"/>
</dbReference>
<keyword evidence="5" id="KW-1185">Reference proteome</keyword>
<evidence type="ECO:0000256" key="2">
    <source>
        <dbReference type="ARBA" id="ARBA00022723"/>
    </source>
</evidence>
<dbReference type="EMBL" id="JAMSLR010000005">
    <property type="protein sequence ID" value="MCM8749307.1"/>
    <property type="molecule type" value="Genomic_DNA"/>
</dbReference>
<dbReference type="FunFam" id="3.90.850.10:FF:000002">
    <property type="entry name" value="2-hydroxyhepta-2,4-diene-1,7-dioate isomerase"/>
    <property type="match status" value="1"/>
</dbReference>
<keyword evidence="2" id="KW-0479">Metal-binding</keyword>
<evidence type="ECO:0000259" key="3">
    <source>
        <dbReference type="Pfam" id="PF01557"/>
    </source>
</evidence>
<proteinExistence type="inferred from homology"/>
<sequence>MKIARVLVDGEPALVIVEDGIAYRAEGELFGRLRRGPEIAAFDQLTVLPPVEPSKIVAVGLNYAAHVTENDPTRQIPDEPVIFMKPPSALLGHGGRILLPSGNRIDYEAELCIVIGREAYRVPEQAALDYVLGYTCGNDVSHREYQRKDGQWVRAKGFDTFCPLGPVIETELDPSDLAIQSRLNGEVRQSSRTSNMLFGPAFLVSFISNVMTLKPGDVIMTGTPEGVGPMRPGDVIEVEVEGIGVLRNPVAARE</sequence>
<evidence type="ECO:0000313" key="5">
    <source>
        <dbReference type="Proteomes" id="UP001165306"/>
    </source>
</evidence>
<feature type="domain" description="Fumarylacetoacetase-like C-terminal" evidence="3">
    <location>
        <begin position="55"/>
        <end position="250"/>
    </location>
</feature>
<gene>
    <name evidence="4" type="ORF">NET02_09125</name>
</gene>
<dbReference type="Gene3D" id="3.90.850.10">
    <property type="entry name" value="Fumarylacetoacetase-like, C-terminal domain"/>
    <property type="match status" value="1"/>
</dbReference>
<reference evidence="4" key="1">
    <citation type="submission" date="2022-06" db="EMBL/GenBank/DDBJ databases">
        <title>CFH 74404 Thermomicrobiaceae sp.</title>
        <authorList>
            <person name="Ming H."/>
            <person name="Li W.-J."/>
            <person name="Zhao Z."/>
        </authorList>
    </citation>
    <scope>NUCLEOTIDE SEQUENCE</scope>
    <source>
        <strain evidence="4">CFH 74404</strain>
    </source>
</reference>
<dbReference type="AlphaFoldDB" id="A0AA41WB40"/>
<dbReference type="RefSeq" id="WP_284057087.1">
    <property type="nucleotide sequence ID" value="NZ_JAMSLR010000005.1"/>
</dbReference>
<dbReference type="Proteomes" id="UP001165306">
    <property type="component" value="Unassembled WGS sequence"/>
</dbReference>
<evidence type="ECO:0000313" key="4">
    <source>
        <dbReference type="EMBL" id="MCM8749307.1"/>
    </source>
</evidence>
<evidence type="ECO:0000256" key="1">
    <source>
        <dbReference type="ARBA" id="ARBA00010211"/>
    </source>
</evidence>
<dbReference type="GO" id="GO:0019752">
    <property type="term" value="P:carboxylic acid metabolic process"/>
    <property type="evidence" value="ECO:0007669"/>
    <property type="project" value="UniProtKB-ARBA"/>
</dbReference>
<keyword evidence="4" id="KW-0378">Hydrolase</keyword>
<dbReference type="GO" id="GO:0046872">
    <property type="term" value="F:metal ion binding"/>
    <property type="evidence" value="ECO:0007669"/>
    <property type="project" value="UniProtKB-KW"/>
</dbReference>